<gene>
    <name evidence="4" type="ORF">DX912_07635</name>
</gene>
<feature type="domain" description="Outer membrane protein beta-barrel" evidence="3">
    <location>
        <begin position="8"/>
        <end position="203"/>
    </location>
</feature>
<accession>A0A3D8VEJ1</accession>
<evidence type="ECO:0000256" key="1">
    <source>
        <dbReference type="ARBA" id="ARBA00022729"/>
    </source>
</evidence>
<keyword evidence="5" id="KW-1185">Reference proteome</keyword>
<dbReference type="SUPFAM" id="SSF56935">
    <property type="entry name" value="Porins"/>
    <property type="match status" value="1"/>
</dbReference>
<reference evidence="4 5" key="1">
    <citation type="submission" date="2018-08" db="EMBL/GenBank/DDBJ databases">
        <title>Lysobacter soli KCTC 22011, whole genome shotgun sequence.</title>
        <authorList>
            <person name="Zhang X."/>
            <person name="Feng G."/>
            <person name="Zhu H."/>
        </authorList>
    </citation>
    <scope>NUCLEOTIDE SEQUENCE [LARGE SCALE GENOMIC DNA]</scope>
    <source>
        <strain evidence="4 5">KCTC 22011</strain>
    </source>
</reference>
<dbReference type="Pfam" id="PF13505">
    <property type="entry name" value="OMP_b-brl"/>
    <property type="match status" value="1"/>
</dbReference>
<sequence>MEKALACVALLAVIPMSGAVAGGLTYTYVEGGFDRVDQSAETLGAQDPSGAYLRGSYALTPSLFVFGSYAERDDTSHHTVVLGSLDPFQTHTKMEQRATEAGLGVHAPMGERLDFVGELTYFNIDRDITFTVDGGEATHLSWRDLDGTSATVGLRGASERIEGWIKVGYRDSDDFRDHFIGALGAQYRFTGTWGVVAEWEESNELRRYRVGLRASF</sequence>
<dbReference type="Gene3D" id="2.40.160.20">
    <property type="match status" value="1"/>
</dbReference>
<organism evidence="4 5">
    <name type="scientific">Lysobacter soli</name>
    <dbReference type="NCBI Taxonomy" id="453783"/>
    <lineage>
        <taxon>Bacteria</taxon>
        <taxon>Pseudomonadati</taxon>
        <taxon>Pseudomonadota</taxon>
        <taxon>Gammaproteobacteria</taxon>
        <taxon>Lysobacterales</taxon>
        <taxon>Lysobacteraceae</taxon>
        <taxon>Lysobacter</taxon>
    </lineage>
</organism>
<feature type="chain" id="PRO_5017630386" description="Outer membrane protein beta-barrel domain-containing protein" evidence="2">
    <location>
        <begin position="22"/>
        <end position="216"/>
    </location>
</feature>
<comment type="caution">
    <text evidence="4">The sequence shown here is derived from an EMBL/GenBank/DDBJ whole genome shotgun (WGS) entry which is preliminary data.</text>
</comment>
<evidence type="ECO:0000313" key="4">
    <source>
        <dbReference type="EMBL" id="RDY67780.1"/>
    </source>
</evidence>
<evidence type="ECO:0000313" key="5">
    <source>
        <dbReference type="Proteomes" id="UP000256829"/>
    </source>
</evidence>
<dbReference type="InterPro" id="IPR027385">
    <property type="entry name" value="Beta-barrel_OMP"/>
</dbReference>
<protein>
    <recommendedName>
        <fullName evidence="3">Outer membrane protein beta-barrel domain-containing protein</fullName>
    </recommendedName>
</protein>
<dbReference type="EMBL" id="QTJR01000004">
    <property type="protein sequence ID" value="RDY67780.1"/>
    <property type="molecule type" value="Genomic_DNA"/>
</dbReference>
<dbReference type="Proteomes" id="UP000256829">
    <property type="component" value="Unassembled WGS sequence"/>
</dbReference>
<keyword evidence="1 2" id="KW-0732">Signal</keyword>
<dbReference type="RefSeq" id="WP_115841902.1">
    <property type="nucleotide sequence ID" value="NZ_QTJR01000004.1"/>
</dbReference>
<proteinExistence type="predicted"/>
<evidence type="ECO:0000259" key="3">
    <source>
        <dbReference type="Pfam" id="PF13505"/>
    </source>
</evidence>
<dbReference type="AlphaFoldDB" id="A0A3D8VEJ1"/>
<name>A0A3D8VEJ1_9GAMM</name>
<feature type="signal peptide" evidence="2">
    <location>
        <begin position="1"/>
        <end position="21"/>
    </location>
</feature>
<evidence type="ECO:0000256" key="2">
    <source>
        <dbReference type="SAM" id="SignalP"/>
    </source>
</evidence>